<evidence type="ECO:0000256" key="2">
    <source>
        <dbReference type="ARBA" id="ARBA00022475"/>
    </source>
</evidence>
<dbReference type="AlphaFoldDB" id="A0A6L9Y5R1"/>
<proteinExistence type="inferred from homology"/>
<dbReference type="RefSeq" id="WP_159991912.1">
    <property type="nucleotide sequence ID" value="NZ_CP047165.1"/>
</dbReference>
<feature type="transmembrane region" description="Helical" evidence="6">
    <location>
        <begin position="199"/>
        <end position="225"/>
    </location>
</feature>
<reference evidence="7 8" key="1">
    <citation type="submission" date="2020-02" db="EMBL/GenBank/DDBJ databases">
        <title>Pelistega sp. NLN82 were isolated from wild rodents of the Hainan Island.</title>
        <authorList>
            <person name="Niu N."/>
            <person name="Zhou J."/>
        </authorList>
    </citation>
    <scope>NUCLEOTIDE SEQUENCE [LARGE SCALE GENOMIC DNA]</scope>
    <source>
        <strain evidence="7 8">NLN82</strain>
    </source>
</reference>
<evidence type="ECO:0000256" key="6">
    <source>
        <dbReference type="RuleBase" id="RU004379"/>
    </source>
</evidence>
<evidence type="ECO:0000256" key="3">
    <source>
        <dbReference type="ARBA" id="ARBA00022692"/>
    </source>
</evidence>
<dbReference type="PANTHER" id="PTHR23291">
    <property type="entry name" value="BAX INHIBITOR-RELATED"/>
    <property type="match status" value="1"/>
</dbReference>
<evidence type="ECO:0000256" key="1">
    <source>
        <dbReference type="ARBA" id="ARBA00004651"/>
    </source>
</evidence>
<feature type="transmembrane region" description="Helical" evidence="6">
    <location>
        <begin position="170"/>
        <end position="187"/>
    </location>
</feature>
<dbReference type="EMBL" id="JAAGYR010000007">
    <property type="protein sequence ID" value="NEN75683.1"/>
    <property type="molecule type" value="Genomic_DNA"/>
</dbReference>
<dbReference type="PANTHER" id="PTHR23291:SF115">
    <property type="entry name" value="MODULATOR OF FTSH PROTEASE YCCA"/>
    <property type="match status" value="1"/>
</dbReference>
<gene>
    <name evidence="7" type="ORF">F9B74_04990</name>
</gene>
<feature type="transmembrane region" description="Helical" evidence="6">
    <location>
        <begin position="114"/>
        <end position="134"/>
    </location>
</feature>
<name>A0A6L9Y5R1_9BURK</name>
<dbReference type="Pfam" id="PF01027">
    <property type="entry name" value="Bax1-I"/>
    <property type="match status" value="1"/>
</dbReference>
<accession>A0A6L9Y5R1</accession>
<feature type="transmembrane region" description="Helical" evidence="6">
    <location>
        <begin position="54"/>
        <end position="74"/>
    </location>
</feature>
<comment type="subcellular location">
    <subcellularLocation>
        <location evidence="1">Cell membrane</location>
        <topology evidence="1">Multi-pass membrane protein</topology>
    </subcellularLocation>
</comment>
<organism evidence="7 8">
    <name type="scientific">Pelistega ratti</name>
    <dbReference type="NCBI Taxonomy" id="2652177"/>
    <lineage>
        <taxon>Bacteria</taxon>
        <taxon>Pseudomonadati</taxon>
        <taxon>Pseudomonadota</taxon>
        <taxon>Betaproteobacteria</taxon>
        <taxon>Burkholderiales</taxon>
        <taxon>Alcaligenaceae</taxon>
        <taxon>Pelistega</taxon>
    </lineage>
</organism>
<comment type="caution">
    <text evidence="7">The sequence shown here is derived from an EMBL/GenBank/DDBJ whole genome shotgun (WGS) entry which is preliminary data.</text>
</comment>
<evidence type="ECO:0000313" key="8">
    <source>
        <dbReference type="Proteomes" id="UP000477651"/>
    </source>
</evidence>
<dbReference type="GO" id="GO:0005886">
    <property type="term" value="C:plasma membrane"/>
    <property type="evidence" value="ECO:0007669"/>
    <property type="project" value="UniProtKB-SubCell"/>
</dbReference>
<keyword evidence="2" id="KW-1003">Cell membrane</keyword>
<comment type="similarity">
    <text evidence="6">Belongs to the BI1 family.</text>
</comment>
<keyword evidence="5 6" id="KW-0472">Membrane</keyword>
<feature type="transmembrane region" description="Helical" evidence="6">
    <location>
        <begin position="28"/>
        <end position="48"/>
    </location>
</feature>
<feature type="transmembrane region" description="Helical" evidence="6">
    <location>
        <begin position="146"/>
        <end position="164"/>
    </location>
</feature>
<keyword evidence="8" id="KW-1185">Reference proteome</keyword>
<evidence type="ECO:0000256" key="5">
    <source>
        <dbReference type="ARBA" id="ARBA00023136"/>
    </source>
</evidence>
<sequence>MNSYDQHTIQTQQADSLMAKNRVLRNTYLLLAISMIPTVLGAVLALQLNLFSNLNPWVSTLIFFAGAFGLMFLVEKNRNNAAGVGFLLLFTFFMGMMLSRILSYTLALNNGENVIAMAFGSTAIIFGVMATIASTSKRDFSFLGKTLFMGVIVLILAAIANLFFQIPALSLAISAAATVIFSLYILFDVQRIVNGGETSYISATLALYLDIYNIFQSLLHIFGVIGGDD</sequence>
<feature type="transmembrane region" description="Helical" evidence="6">
    <location>
        <begin position="81"/>
        <end position="102"/>
    </location>
</feature>
<evidence type="ECO:0000256" key="4">
    <source>
        <dbReference type="ARBA" id="ARBA00022989"/>
    </source>
</evidence>
<dbReference type="InterPro" id="IPR006214">
    <property type="entry name" value="Bax_inhibitor_1-related"/>
</dbReference>
<protein>
    <submittedName>
        <fullName evidence="7">Bax inhibitor-1/YccA family protein</fullName>
    </submittedName>
</protein>
<keyword evidence="3 6" id="KW-0812">Transmembrane</keyword>
<dbReference type="CDD" id="cd10433">
    <property type="entry name" value="YccA_like"/>
    <property type="match status" value="1"/>
</dbReference>
<dbReference type="Proteomes" id="UP000477651">
    <property type="component" value="Unassembled WGS sequence"/>
</dbReference>
<keyword evidence="4 6" id="KW-1133">Transmembrane helix</keyword>
<evidence type="ECO:0000313" key="7">
    <source>
        <dbReference type="EMBL" id="NEN75683.1"/>
    </source>
</evidence>